<dbReference type="Proteomes" id="UP001159363">
    <property type="component" value="Chromosome 2"/>
</dbReference>
<feature type="region of interest" description="Disordered" evidence="1">
    <location>
        <begin position="647"/>
        <end position="666"/>
    </location>
</feature>
<feature type="compositionally biased region" description="Low complexity" evidence="1">
    <location>
        <begin position="57"/>
        <end position="66"/>
    </location>
</feature>
<feature type="compositionally biased region" description="Low complexity" evidence="1">
    <location>
        <begin position="1153"/>
        <end position="1164"/>
    </location>
</feature>
<evidence type="ECO:0000313" key="2">
    <source>
        <dbReference type="EMBL" id="KAJ8891572.1"/>
    </source>
</evidence>
<feature type="region of interest" description="Disordered" evidence="1">
    <location>
        <begin position="391"/>
        <end position="459"/>
    </location>
</feature>
<feature type="region of interest" description="Disordered" evidence="1">
    <location>
        <begin position="1135"/>
        <end position="1166"/>
    </location>
</feature>
<feature type="region of interest" description="Disordered" evidence="1">
    <location>
        <begin position="1040"/>
        <end position="1063"/>
    </location>
</feature>
<feature type="region of interest" description="Disordered" evidence="1">
    <location>
        <begin position="747"/>
        <end position="772"/>
    </location>
</feature>
<feature type="compositionally biased region" description="Basic and acidic residues" evidence="1">
    <location>
        <begin position="862"/>
        <end position="876"/>
    </location>
</feature>
<feature type="compositionally biased region" description="Polar residues" evidence="1">
    <location>
        <begin position="409"/>
        <end position="423"/>
    </location>
</feature>
<keyword evidence="3" id="KW-1185">Reference proteome</keyword>
<protein>
    <submittedName>
        <fullName evidence="2">Uncharacterized protein</fullName>
    </submittedName>
</protein>
<feature type="region of interest" description="Disordered" evidence="1">
    <location>
        <begin position="50"/>
        <end position="72"/>
    </location>
</feature>
<feature type="region of interest" description="Disordered" evidence="1">
    <location>
        <begin position="842"/>
        <end position="876"/>
    </location>
</feature>
<gene>
    <name evidence="2" type="ORF">PR048_004100</name>
</gene>
<evidence type="ECO:0000313" key="3">
    <source>
        <dbReference type="Proteomes" id="UP001159363"/>
    </source>
</evidence>
<proteinExistence type="predicted"/>
<feature type="compositionally biased region" description="Basic and acidic residues" evidence="1">
    <location>
        <begin position="758"/>
        <end position="772"/>
    </location>
</feature>
<accession>A0ABQ9I4J0</accession>
<evidence type="ECO:0000256" key="1">
    <source>
        <dbReference type="SAM" id="MobiDB-lite"/>
    </source>
</evidence>
<dbReference type="EMBL" id="JARBHB010000002">
    <property type="protein sequence ID" value="KAJ8891572.1"/>
    <property type="molecule type" value="Genomic_DNA"/>
</dbReference>
<comment type="caution">
    <text evidence="2">The sequence shown here is derived from an EMBL/GenBank/DDBJ whole genome shotgun (WGS) entry which is preliminary data.</text>
</comment>
<feature type="compositionally biased region" description="Basic and acidic residues" evidence="1">
    <location>
        <begin position="449"/>
        <end position="459"/>
    </location>
</feature>
<reference evidence="2 3" key="1">
    <citation type="submission" date="2023-02" db="EMBL/GenBank/DDBJ databases">
        <title>LHISI_Scaffold_Assembly.</title>
        <authorList>
            <person name="Stuart O.P."/>
            <person name="Cleave R."/>
            <person name="Magrath M.J.L."/>
            <person name="Mikheyev A.S."/>
        </authorList>
    </citation>
    <scope>NUCLEOTIDE SEQUENCE [LARGE SCALE GENOMIC DNA]</scope>
    <source>
        <strain evidence="2">Daus_M_001</strain>
        <tissue evidence="2">Leg muscle</tissue>
    </source>
</reference>
<name>A0ABQ9I4J0_9NEOP</name>
<sequence length="1363" mass="151792">MLIAKANTAPLLTSLPEVRETRVAKCWLQEPLCVVPMGLVSPASGCKPSLPHEVSSKRSSPQPSSRSHQELECPRVTGLPRYKEVCLLGTTKKAVRSGWLQTVKPPSSGQYQSVVALPFTALGREWVAFQGCIVCCTVDAAGSFSGASKRGSSAPQGSGEVNGRFAGLGTIFLREVKAQRLDPWCKRRSELWDLGIILTVASRGTFLYSPQASCMVPDRSTSAPSDVTTAEPRAEVVNLSSTSTEGDKECAGHPHPCESHEARILGLYNEISKTFLREFISTPTATVVDPAISWLIRSDKVSRVVYVKMTKTKAKTPKLRVTFLCTPTRQLKKHHDDPMPYFPLYALPVNLGAEFFAAVLVLQHVENNFINELYERRQKYTGKCMRIANSSGLHREEDDPREEAKHRSTSSAAKKNVAGNKSLSGGRGPARRGVDTGSTRASRMVELGRGVDTDRTRDSRRVELARGVDTGRTRASRRVELGRGMDTERTRASRQELAGSRNVRGNKDGMLATHIAASRHDATLPPRDMRNVLQSRPGHNHIGNLLDKLISPSEIQDLITVLQGKRMYAERHVGVANDFREKRFVDEIIHDRNRNRLGSIFVRGVVPPGTEDRRQVLQPGRGQVLQPGRGQVRVYNNNDLRSFIDENRATHNNEGKDSFRESSRLPRDAETWVGARMRVSLRDDLSSGRNLYPPDVRGKLHSRNNEPEAFPLVKDSALFERGLGSKTNIRDERRKLFSDIQGMRSINADLRGSGPGRSFDDADLGRRKPRTDDIASGIKTDVRGVNIRAGGWKARDDIRNMESIRDSFSKFDAYLSNVKSSMDFQHSGKAKPEFNQFFPNAGPKSERRSLFPNSKPQVTGDIRGENPYRDDKPNYFGEGDKSSKAGWFAFNERRAEDGIADRNRTHVDGSERNRIVGESVRGRRIFGGPERTGASVGPVDRNRNVFVRAEDRKRQVFETEARNKQVFIEPNRNSLLFGGSEDRKKPLYDVEDRNRSVYGELENRKRQMYVSPDDRKRYGEPVDSKRLKYGELLDKRSVYEEPGDRKRSVYGGPEDGSGYMFRKTDSRNLPVTKRSRPVVEVGRNRPTVEEIERSRLMAGEREREKNDATKLYVGDKSLEKGLQAYWAVERDHEPAASHLTPSSSNRDWDKVQSSGGHSSAASWARSDRHTLRNSMAPSEACSLFIGNSHHHCQTSMLASVVHQTNQGEACRLACLLSGTYLPSHLLLILATRRSMVAGREEALVAGILRVVGAPLAVLGIPGLLKFSLAKDGAAGVYLLEVQRTACRSMIPCGPTRYHRFQEATSGLLNLGLETLSLTLGSRSSVSVRLDGILGEHPCLSLKGVEVMGCDTAEQQMLYTTDMR</sequence>
<feature type="compositionally biased region" description="Basic and acidic residues" evidence="1">
    <location>
        <begin position="393"/>
        <end position="406"/>
    </location>
</feature>
<organism evidence="2 3">
    <name type="scientific">Dryococelus australis</name>
    <dbReference type="NCBI Taxonomy" id="614101"/>
    <lineage>
        <taxon>Eukaryota</taxon>
        <taxon>Metazoa</taxon>
        <taxon>Ecdysozoa</taxon>
        <taxon>Arthropoda</taxon>
        <taxon>Hexapoda</taxon>
        <taxon>Insecta</taxon>
        <taxon>Pterygota</taxon>
        <taxon>Neoptera</taxon>
        <taxon>Polyneoptera</taxon>
        <taxon>Phasmatodea</taxon>
        <taxon>Verophasmatodea</taxon>
        <taxon>Anareolatae</taxon>
        <taxon>Phasmatidae</taxon>
        <taxon>Eurycanthinae</taxon>
        <taxon>Dryococelus</taxon>
    </lineage>
</organism>